<gene>
    <name evidence="2" type="ORF">M422DRAFT_785003</name>
    <name evidence="1" type="ORF">M422DRAFT_785108</name>
</gene>
<name>A0A0C9UPC4_SPHS4</name>
<reference evidence="2 3" key="1">
    <citation type="submission" date="2014-06" db="EMBL/GenBank/DDBJ databases">
        <title>Evolutionary Origins and Diversification of the Mycorrhizal Mutualists.</title>
        <authorList>
            <consortium name="DOE Joint Genome Institute"/>
            <consortium name="Mycorrhizal Genomics Consortium"/>
            <person name="Kohler A."/>
            <person name="Kuo A."/>
            <person name="Nagy L.G."/>
            <person name="Floudas D."/>
            <person name="Copeland A."/>
            <person name="Barry K.W."/>
            <person name="Cichocki N."/>
            <person name="Veneault-Fourrey C."/>
            <person name="LaButti K."/>
            <person name="Lindquist E.A."/>
            <person name="Lipzen A."/>
            <person name="Lundell T."/>
            <person name="Morin E."/>
            <person name="Murat C."/>
            <person name="Riley R."/>
            <person name="Ohm R."/>
            <person name="Sun H."/>
            <person name="Tunlid A."/>
            <person name="Henrissat B."/>
            <person name="Grigoriev I.V."/>
            <person name="Hibbett D.S."/>
            <person name="Martin F."/>
        </authorList>
    </citation>
    <scope>NUCLEOTIDE SEQUENCE [LARGE SCALE GENOMIC DNA]</scope>
    <source>
        <strain evidence="2 3">SS14</strain>
    </source>
</reference>
<dbReference type="EMBL" id="KN837352">
    <property type="protein sequence ID" value="KIJ26927.1"/>
    <property type="molecule type" value="Genomic_DNA"/>
</dbReference>
<dbReference type="HOGENOM" id="CLU_3147342_0_0_1"/>
<dbReference type="Proteomes" id="UP000054279">
    <property type="component" value="Unassembled WGS sequence"/>
</dbReference>
<feature type="non-terminal residue" evidence="2">
    <location>
        <position position="1"/>
    </location>
</feature>
<evidence type="ECO:0000313" key="2">
    <source>
        <dbReference type="EMBL" id="KIJ27190.1"/>
    </source>
</evidence>
<proteinExistence type="predicted"/>
<dbReference type="AlphaFoldDB" id="A0A0C9UPC4"/>
<keyword evidence="3" id="KW-1185">Reference proteome</keyword>
<evidence type="ECO:0000313" key="3">
    <source>
        <dbReference type="Proteomes" id="UP000054279"/>
    </source>
</evidence>
<dbReference type="EMBL" id="KN837344">
    <property type="protein sequence ID" value="KIJ27190.1"/>
    <property type="molecule type" value="Genomic_DNA"/>
</dbReference>
<evidence type="ECO:0000313" key="1">
    <source>
        <dbReference type="EMBL" id="KIJ26927.1"/>
    </source>
</evidence>
<accession>A0A0C9UPC4</accession>
<protein>
    <submittedName>
        <fullName evidence="2">Uncharacterized protein</fullName>
    </submittedName>
</protein>
<sequence length="49" mass="5869">EYRKLFPWKLQPISAICLTWFFVLKIQCLWTLFESLVHLFGHCESLGIL</sequence>
<organism evidence="2 3">
    <name type="scientific">Sphaerobolus stellatus (strain SS14)</name>
    <dbReference type="NCBI Taxonomy" id="990650"/>
    <lineage>
        <taxon>Eukaryota</taxon>
        <taxon>Fungi</taxon>
        <taxon>Dikarya</taxon>
        <taxon>Basidiomycota</taxon>
        <taxon>Agaricomycotina</taxon>
        <taxon>Agaricomycetes</taxon>
        <taxon>Phallomycetidae</taxon>
        <taxon>Geastrales</taxon>
        <taxon>Sphaerobolaceae</taxon>
        <taxon>Sphaerobolus</taxon>
    </lineage>
</organism>